<name>A0ABR2ZFG2_9AGAR</name>
<keyword evidence="2 4" id="KW-0863">Zinc-finger</keyword>
<evidence type="ECO:0000259" key="5">
    <source>
        <dbReference type="PROSITE" id="PS50865"/>
    </source>
</evidence>
<dbReference type="InterPro" id="IPR002893">
    <property type="entry name" value="Znf_MYND"/>
</dbReference>
<proteinExistence type="predicted"/>
<dbReference type="EMBL" id="JBBXMP010000178">
    <property type="protein sequence ID" value="KAL0060396.1"/>
    <property type="molecule type" value="Genomic_DNA"/>
</dbReference>
<feature type="domain" description="MYND-type" evidence="5">
    <location>
        <begin position="419"/>
        <end position="470"/>
    </location>
</feature>
<organism evidence="6 7">
    <name type="scientific">Marasmius tenuissimus</name>
    <dbReference type="NCBI Taxonomy" id="585030"/>
    <lineage>
        <taxon>Eukaryota</taxon>
        <taxon>Fungi</taxon>
        <taxon>Dikarya</taxon>
        <taxon>Basidiomycota</taxon>
        <taxon>Agaricomycotina</taxon>
        <taxon>Agaricomycetes</taxon>
        <taxon>Agaricomycetidae</taxon>
        <taxon>Agaricales</taxon>
        <taxon>Marasmiineae</taxon>
        <taxon>Marasmiaceae</taxon>
        <taxon>Marasmius</taxon>
    </lineage>
</organism>
<evidence type="ECO:0000256" key="3">
    <source>
        <dbReference type="ARBA" id="ARBA00022833"/>
    </source>
</evidence>
<accession>A0ABR2ZFG2</accession>
<dbReference type="SUPFAM" id="SSF144232">
    <property type="entry name" value="HIT/MYND zinc finger-like"/>
    <property type="match status" value="1"/>
</dbReference>
<reference evidence="6 7" key="1">
    <citation type="submission" date="2024-05" db="EMBL/GenBank/DDBJ databases">
        <title>A draft genome resource for the thread blight pathogen Marasmius tenuissimus strain MS-2.</title>
        <authorList>
            <person name="Yulfo-Soto G.E."/>
            <person name="Baruah I.K."/>
            <person name="Amoako-Attah I."/>
            <person name="Bukari Y."/>
            <person name="Meinhardt L.W."/>
            <person name="Bailey B.A."/>
            <person name="Cohen S.P."/>
        </authorList>
    </citation>
    <scope>NUCLEOTIDE SEQUENCE [LARGE SCALE GENOMIC DNA]</scope>
    <source>
        <strain evidence="6 7">MS-2</strain>
    </source>
</reference>
<protein>
    <recommendedName>
        <fullName evidence="5">MYND-type domain-containing protein</fullName>
    </recommendedName>
</protein>
<comment type="caution">
    <text evidence="6">The sequence shown here is derived from an EMBL/GenBank/DDBJ whole genome shotgun (WGS) entry which is preliminary data.</text>
</comment>
<keyword evidence="3" id="KW-0862">Zinc</keyword>
<evidence type="ECO:0000256" key="4">
    <source>
        <dbReference type="PROSITE-ProRule" id="PRU00134"/>
    </source>
</evidence>
<keyword evidence="1" id="KW-0479">Metal-binding</keyword>
<sequence length="622" mass="70563">METQNSYPKGDEDHILQSLSCFPNATRAIEYLQKAGSPRPTIFDVLNPKHRIQKAAEAITALSSYTKRFPDTTVTQLRAHLVPVVSPWIAFFLLNAVSYYQDHPIPTETIIFDHILFSVPPLFFGLFPGDLKLIGHTTPTLRPLVAQVWLYLLHNQSNLLGWWSTVLHRLVDNFDKPGAPPQFSNVAGVPRPYRVDTDLGRTILGRLDSSIGHLRKMNPLELTDFNMFVVVSMAVKQHFPKAVVDPLWENANVGWTLRSIVRILNILLRKLKPLPDQPIEGPKSEAVYRIVASALRVLPISLISASKIQHIVNSGIILALYHAQEYFYQMDKVHGDKAPTPKDRFLPGVSRALGLIGTFLVYPSVLRSFVRSTRKLPKAFPRCIQESEQLNTAWMDITRKAESLQGVRHTYKLKCRCEFEGCTLRATVKQEQPSALEKVKYLRCSGCSSKIYCSATCRKADWRVEHKAECARLSKALQSGSTCTSTSDLAFFEAVIHSYIATHFKTIIIMLTTYHQIESTIFHLINRPGRNPVLFLPFDRSDIPSLDVAQLLDADATINLFESHISGDMQSYRNPEPLRSFKAEWEQTNSADLMVFATYPFHTGLPQPFVTRIFLLEKKRMY</sequence>
<dbReference type="Gene3D" id="6.10.140.2220">
    <property type="match status" value="1"/>
</dbReference>
<evidence type="ECO:0000313" key="6">
    <source>
        <dbReference type="EMBL" id="KAL0060396.1"/>
    </source>
</evidence>
<evidence type="ECO:0000256" key="2">
    <source>
        <dbReference type="ARBA" id="ARBA00022771"/>
    </source>
</evidence>
<dbReference type="Proteomes" id="UP001437256">
    <property type="component" value="Unassembled WGS sequence"/>
</dbReference>
<dbReference type="PROSITE" id="PS50865">
    <property type="entry name" value="ZF_MYND_2"/>
    <property type="match status" value="1"/>
</dbReference>
<gene>
    <name evidence="6" type="ORF">AAF712_012811</name>
</gene>
<dbReference type="Pfam" id="PF01753">
    <property type="entry name" value="zf-MYND"/>
    <property type="match status" value="1"/>
</dbReference>
<keyword evidence="7" id="KW-1185">Reference proteome</keyword>
<evidence type="ECO:0000256" key="1">
    <source>
        <dbReference type="ARBA" id="ARBA00022723"/>
    </source>
</evidence>
<evidence type="ECO:0000313" key="7">
    <source>
        <dbReference type="Proteomes" id="UP001437256"/>
    </source>
</evidence>